<evidence type="ECO:0008006" key="4">
    <source>
        <dbReference type="Google" id="ProtNLM"/>
    </source>
</evidence>
<evidence type="ECO:0000256" key="1">
    <source>
        <dbReference type="SAM" id="MobiDB-lite"/>
    </source>
</evidence>
<evidence type="ECO:0000313" key="3">
    <source>
        <dbReference type="Proteomes" id="UP001529338"/>
    </source>
</evidence>
<name>A0ABT7SKV5_9CELL</name>
<feature type="compositionally biased region" description="Polar residues" evidence="1">
    <location>
        <begin position="195"/>
        <end position="207"/>
    </location>
</feature>
<gene>
    <name evidence="2" type="ORF">QRT04_17150</name>
</gene>
<feature type="region of interest" description="Disordered" evidence="1">
    <location>
        <begin position="192"/>
        <end position="215"/>
    </location>
</feature>
<keyword evidence="3" id="KW-1185">Reference proteome</keyword>
<dbReference type="EMBL" id="JAUCGQ010000005">
    <property type="protein sequence ID" value="MDM7856669.1"/>
    <property type="molecule type" value="Genomic_DNA"/>
</dbReference>
<comment type="caution">
    <text evidence="2">The sequence shown here is derived from an EMBL/GenBank/DDBJ whole genome shotgun (WGS) entry which is preliminary data.</text>
</comment>
<organism evidence="2 3">
    <name type="scientific">Cellulomonas alba</name>
    <dbReference type="NCBI Taxonomy" id="3053467"/>
    <lineage>
        <taxon>Bacteria</taxon>
        <taxon>Bacillati</taxon>
        <taxon>Actinomycetota</taxon>
        <taxon>Actinomycetes</taxon>
        <taxon>Micrococcales</taxon>
        <taxon>Cellulomonadaceae</taxon>
        <taxon>Cellulomonas</taxon>
    </lineage>
</organism>
<evidence type="ECO:0000313" key="2">
    <source>
        <dbReference type="EMBL" id="MDM7856669.1"/>
    </source>
</evidence>
<protein>
    <recommendedName>
        <fullName evidence="4">RNA polymerase sigma-70 region 4 domain-containing protein</fullName>
    </recommendedName>
</protein>
<sequence length="215" mass="23589">MHDPMTHSGHWLSRARSHSAAALERSDHGDRRAALEQLRYLEEDLREARAALVAELRITGSSWPELGELLGISKQGASKVYGDRAEQLLRESMNYARLCPATAVVPAKQLEDVQPSAPVAAPAVDVPLELRPDPLSLEDSWKLPCALCDAAPGELCRNQNGFAQPDYVCRERRGQGEITPAAVWSWFGKEAPANAPTSWEDGSTPTTVKARKRRG</sequence>
<reference evidence="2 3" key="1">
    <citation type="submission" date="2023-06" db="EMBL/GenBank/DDBJ databases">
        <title>Cellulomonas sp. MW4 Whole genome sequence.</title>
        <authorList>
            <person name="Park S."/>
        </authorList>
    </citation>
    <scope>NUCLEOTIDE SEQUENCE [LARGE SCALE GENOMIC DNA]</scope>
    <source>
        <strain evidence="2 3">MW4</strain>
    </source>
</reference>
<accession>A0ABT7SKV5</accession>
<dbReference type="Proteomes" id="UP001529338">
    <property type="component" value="Unassembled WGS sequence"/>
</dbReference>
<dbReference type="RefSeq" id="WP_289456974.1">
    <property type="nucleotide sequence ID" value="NZ_JAUCGQ010000005.1"/>
</dbReference>
<proteinExistence type="predicted"/>